<evidence type="ECO:0000313" key="2">
    <source>
        <dbReference type="EMBL" id="KAI5386728.1"/>
    </source>
</evidence>
<dbReference type="AlphaFoldDB" id="A0A9D4VMJ4"/>
<evidence type="ECO:0000256" key="1">
    <source>
        <dbReference type="SAM" id="Phobius"/>
    </source>
</evidence>
<feature type="transmembrane region" description="Helical" evidence="1">
    <location>
        <begin position="182"/>
        <end position="201"/>
    </location>
</feature>
<gene>
    <name evidence="2" type="ORF">KIW84_073033</name>
</gene>
<dbReference type="Proteomes" id="UP001058974">
    <property type="component" value="Chromosome 7"/>
</dbReference>
<feature type="transmembrane region" description="Helical" evidence="1">
    <location>
        <begin position="149"/>
        <end position="170"/>
    </location>
</feature>
<keyword evidence="1" id="KW-1133">Transmembrane helix</keyword>
<reference evidence="2 3" key="1">
    <citation type="journal article" date="2022" name="Nat. Genet.">
        <title>Improved pea reference genome and pan-genome highlight genomic features and evolutionary characteristics.</title>
        <authorList>
            <person name="Yang T."/>
            <person name="Liu R."/>
            <person name="Luo Y."/>
            <person name="Hu S."/>
            <person name="Wang D."/>
            <person name="Wang C."/>
            <person name="Pandey M.K."/>
            <person name="Ge S."/>
            <person name="Xu Q."/>
            <person name="Li N."/>
            <person name="Li G."/>
            <person name="Huang Y."/>
            <person name="Saxena R.K."/>
            <person name="Ji Y."/>
            <person name="Li M."/>
            <person name="Yan X."/>
            <person name="He Y."/>
            <person name="Liu Y."/>
            <person name="Wang X."/>
            <person name="Xiang C."/>
            <person name="Varshney R.K."/>
            <person name="Ding H."/>
            <person name="Gao S."/>
            <person name="Zong X."/>
        </authorList>
    </citation>
    <scope>NUCLEOTIDE SEQUENCE [LARGE SCALE GENOMIC DNA]</scope>
    <source>
        <strain evidence="2 3">cv. Zhongwan 6</strain>
    </source>
</reference>
<keyword evidence="1" id="KW-0472">Membrane</keyword>
<keyword evidence="3" id="KW-1185">Reference proteome</keyword>
<accession>A0A9D4VMJ4</accession>
<dbReference type="EMBL" id="JAMSHJ010000007">
    <property type="protein sequence ID" value="KAI5386728.1"/>
    <property type="molecule type" value="Genomic_DNA"/>
</dbReference>
<sequence length="209" mass="22994">MAHLVSKDQRGFIKGEHIKDCICLASNVNSKKMVTVSSKKVYPSYENGGLGIRSLITLNEETNLKLGWNMMASEDSWVKLPKARTAKEQASTNSDATDQLTWPHDASGKMCLKVAYLIKSTPSNNLPWTSQIWNRDIPPSKSMTIWKHFLGNFLLVISLCIDGATLPRFSLYADLALKTWSISFSLAVMPGGFGTGSTGILKLTSPRPA</sequence>
<dbReference type="Gramene" id="Psat07G0303300-T1">
    <property type="protein sequence ID" value="KAI5386728.1"/>
    <property type="gene ID" value="KIW84_073033"/>
</dbReference>
<organism evidence="2 3">
    <name type="scientific">Pisum sativum</name>
    <name type="common">Garden pea</name>
    <name type="synonym">Lathyrus oleraceus</name>
    <dbReference type="NCBI Taxonomy" id="3888"/>
    <lineage>
        <taxon>Eukaryota</taxon>
        <taxon>Viridiplantae</taxon>
        <taxon>Streptophyta</taxon>
        <taxon>Embryophyta</taxon>
        <taxon>Tracheophyta</taxon>
        <taxon>Spermatophyta</taxon>
        <taxon>Magnoliopsida</taxon>
        <taxon>eudicotyledons</taxon>
        <taxon>Gunneridae</taxon>
        <taxon>Pentapetalae</taxon>
        <taxon>rosids</taxon>
        <taxon>fabids</taxon>
        <taxon>Fabales</taxon>
        <taxon>Fabaceae</taxon>
        <taxon>Papilionoideae</taxon>
        <taxon>50 kb inversion clade</taxon>
        <taxon>NPAAA clade</taxon>
        <taxon>Hologalegina</taxon>
        <taxon>IRL clade</taxon>
        <taxon>Fabeae</taxon>
        <taxon>Lathyrus</taxon>
    </lineage>
</organism>
<protein>
    <submittedName>
        <fullName evidence="2">Uncharacterized protein</fullName>
    </submittedName>
</protein>
<keyword evidence="1" id="KW-0812">Transmembrane</keyword>
<proteinExistence type="predicted"/>
<name>A0A9D4VMJ4_PEA</name>
<comment type="caution">
    <text evidence="2">The sequence shown here is derived from an EMBL/GenBank/DDBJ whole genome shotgun (WGS) entry which is preliminary data.</text>
</comment>
<evidence type="ECO:0000313" key="3">
    <source>
        <dbReference type="Proteomes" id="UP001058974"/>
    </source>
</evidence>